<keyword evidence="7 8" id="KW-0472">Membrane</keyword>
<keyword evidence="4 8" id="KW-0812">Transmembrane</keyword>
<accession>A0A914EK94</accession>
<evidence type="ECO:0000256" key="3">
    <source>
        <dbReference type="ARBA" id="ARBA00022475"/>
    </source>
</evidence>
<organism evidence="11 12">
    <name type="scientific">Acrobeloides nanus</name>
    <dbReference type="NCBI Taxonomy" id="290746"/>
    <lineage>
        <taxon>Eukaryota</taxon>
        <taxon>Metazoa</taxon>
        <taxon>Ecdysozoa</taxon>
        <taxon>Nematoda</taxon>
        <taxon>Chromadorea</taxon>
        <taxon>Rhabditida</taxon>
        <taxon>Tylenchina</taxon>
        <taxon>Cephalobomorpha</taxon>
        <taxon>Cephaloboidea</taxon>
        <taxon>Cephalobidae</taxon>
        <taxon>Acrobeloides</taxon>
    </lineage>
</organism>
<keyword evidence="6 8" id="KW-1133">Transmembrane helix</keyword>
<feature type="domain" description="ZP" evidence="10">
    <location>
        <begin position="32"/>
        <end position="272"/>
    </location>
</feature>
<dbReference type="SMART" id="SM00241">
    <property type="entry name" value="ZP"/>
    <property type="match status" value="1"/>
</dbReference>
<dbReference type="PROSITE" id="PS51034">
    <property type="entry name" value="ZP_2"/>
    <property type="match status" value="1"/>
</dbReference>
<evidence type="ECO:0000256" key="5">
    <source>
        <dbReference type="ARBA" id="ARBA00022729"/>
    </source>
</evidence>
<proteinExistence type="predicted"/>
<feature type="signal peptide" evidence="9">
    <location>
        <begin position="1"/>
        <end position="18"/>
    </location>
</feature>
<evidence type="ECO:0000256" key="6">
    <source>
        <dbReference type="ARBA" id="ARBA00022989"/>
    </source>
</evidence>
<evidence type="ECO:0000256" key="4">
    <source>
        <dbReference type="ARBA" id="ARBA00022692"/>
    </source>
</evidence>
<dbReference type="Pfam" id="PF25301">
    <property type="entry name" value="CUT_C"/>
    <property type="match status" value="1"/>
</dbReference>
<dbReference type="WBParaSite" id="ACRNAN_scaffold904.g21505.t1">
    <property type="protein sequence ID" value="ACRNAN_scaffold904.g21505.t1"/>
    <property type="gene ID" value="ACRNAN_scaffold904.g21505"/>
</dbReference>
<evidence type="ECO:0000259" key="10">
    <source>
        <dbReference type="PROSITE" id="PS51034"/>
    </source>
</evidence>
<evidence type="ECO:0000256" key="2">
    <source>
        <dbReference type="ARBA" id="ARBA00022460"/>
    </source>
</evidence>
<evidence type="ECO:0000256" key="1">
    <source>
        <dbReference type="ARBA" id="ARBA00004251"/>
    </source>
</evidence>
<keyword evidence="3" id="KW-1003">Cell membrane</keyword>
<feature type="chain" id="PRO_5037110965" evidence="9">
    <location>
        <begin position="19"/>
        <end position="378"/>
    </location>
</feature>
<reference evidence="12" key="1">
    <citation type="submission" date="2022-11" db="UniProtKB">
        <authorList>
            <consortium name="WormBaseParasite"/>
        </authorList>
    </citation>
    <scope>IDENTIFICATION</scope>
</reference>
<comment type="subcellular location">
    <subcellularLocation>
        <location evidence="1">Cell membrane</location>
        <topology evidence="1">Single-pass type I membrane protein</topology>
    </subcellularLocation>
</comment>
<evidence type="ECO:0000256" key="7">
    <source>
        <dbReference type="ARBA" id="ARBA00023136"/>
    </source>
</evidence>
<dbReference type="InterPro" id="IPR056953">
    <property type="entry name" value="CUT_N"/>
</dbReference>
<keyword evidence="11" id="KW-1185">Reference proteome</keyword>
<dbReference type="Pfam" id="PF25057">
    <property type="entry name" value="CUT_N"/>
    <property type="match status" value="1"/>
</dbReference>
<dbReference type="PANTHER" id="PTHR22907">
    <property type="entry name" value="GH04558P"/>
    <property type="match status" value="1"/>
</dbReference>
<keyword evidence="2" id="KW-0193">Cuticle</keyword>
<protein>
    <submittedName>
        <fullName evidence="12">ZP domain-containing protein</fullName>
    </submittedName>
</protein>
<dbReference type="GO" id="GO:0005886">
    <property type="term" value="C:plasma membrane"/>
    <property type="evidence" value="ECO:0007669"/>
    <property type="project" value="UniProtKB-SubCell"/>
</dbReference>
<keyword evidence="5 9" id="KW-0732">Signal</keyword>
<sequence length="378" mass="42081">MKEPIILWFMLCLSYTLAGTIDNELVGDPTVDCEDTMVTLTFKTKKPFTGRVFVQGLADDDRCSRNFASNSDQSKFSMMIQNGDCTMARQRVTGTLEGVMLSLTIVVSFHGTFVTKADRAYRTMCFFRNIKRLTHALDMNAIGVTELLDTAKTPTCTYSLHSESADGPPVTLGSVGQRIFHVWQCDDAAHAFLVHSCWVEDGRGARFDLLDIDGCAIDPIIQPDVVYETDINRAYAETWGYKYSDTSVLNYQCIVELCKKSAGECEGLTPPLCGRKKRAVIYGKPNKTAVVHKENNQMDLLTSLNILDNFEEKRVSDSPIPMKLQENFPLVPPFQPPTLSHECLFSLALGIGFTVVVAATVVIMTISFISHRRVGSRK</sequence>
<dbReference type="InterPro" id="IPR001507">
    <property type="entry name" value="ZP_dom"/>
</dbReference>
<dbReference type="GO" id="GO:0042302">
    <property type="term" value="F:structural constituent of cuticle"/>
    <property type="evidence" value="ECO:0007669"/>
    <property type="project" value="UniProtKB-KW"/>
</dbReference>
<feature type="transmembrane region" description="Helical" evidence="8">
    <location>
        <begin position="344"/>
        <end position="369"/>
    </location>
</feature>
<dbReference type="Proteomes" id="UP000887540">
    <property type="component" value="Unplaced"/>
</dbReference>
<evidence type="ECO:0000256" key="9">
    <source>
        <dbReference type="SAM" id="SignalP"/>
    </source>
</evidence>
<evidence type="ECO:0000313" key="11">
    <source>
        <dbReference type="Proteomes" id="UP000887540"/>
    </source>
</evidence>
<dbReference type="InterPro" id="IPR057475">
    <property type="entry name" value="CUT_C"/>
</dbReference>
<dbReference type="PANTHER" id="PTHR22907:SF59">
    <property type="entry name" value="CUTICLIN-LIKE PROTEIN 19"/>
    <property type="match status" value="1"/>
</dbReference>
<evidence type="ECO:0000256" key="8">
    <source>
        <dbReference type="SAM" id="Phobius"/>
    </source>
</evidence>
<dbReference type="AlphaFoldDB" id="A0A914EK94"/>
<dbReference type="InterPro" id="IPR051962">
    <property type="entry name" value="Cuticlin"/>
</dbReference>
<name>A0A914EK94_9BILA</name>
<evidence type="ECO:0000313" key="12">
    <source>
        <dbReference type="WBParaSite" id="ACRNAN_scaffold904.g21505.t1"/>
    </source>
</evidence>